<keyword evidence="4" id="KW-1185">Reference proteome</keyword>
<feature type="chain" id="PRO_5040480414" evidence="2">
    <location>
        <begin position="29"/>
        <end position="275"/>
    </location>
</feature>
<dbReference type="AlphaFoldDB" id="A0A9N9EST1"/>
<evidence type="ECO:0000313" key="4">
    <source>
        <dbReference type="Proteomes" id="UP000789570"/>
    </source>
</evidence>
<feature type="non-terminal residue" evidence="3">
    <location>
        <position position="275"/>
    </location>
</feature>
<name>A0A9N9EST1_9GLOM</name>
<comment type="caution">
    <text evidence="3">The sequence shown here is derived from an EMBL/GenBank/DDBJ whole genome shotgun (WGS) entry which is preliminary data.</text>
</comment>
<organism evidence="3 4">
    <name type="scientific">Funneliformis caledonium</name>
    <dbReference type="NCBI Taxonomy" id="1117310"/>
    <lineage>
        <taxon>Eukaryota</taxon>
        <taxon>Fungi</taxon>
        <taxon>Fungi incertae sedis</taxon>
        <taxon>Mucoromycota</taxon>
        <taxon>Glomeromycotina</taxon>
        <taxon>Glomeromycetes</taxon>
        <taxon>Glomerales</taxon>
        <taxon>Glomeraceae</taxon>
        <taxon>Funneliformis</taxon>
    </lineage>
</organism>
<feature type="region of interest" description="Disordered" evidence="1">
    <location>
        <begin position="142"/>
        <end position="165"/>
    </location>
</feature>
<dbReference type="EMBL" id="CAJVPQ010007048">
    <property type="protein sequence ID" value="CAG8692375.1"/>
    <property type="molecule type" value="Genomic_DNA"/>
</dbReference>
<dbReference type="OrthoDB" id="439046at2759"/>
<dbReference type="Proteomes" id="UP000789570">
    <property type="component" value="Unassembled WGS sequence"/>
</dbReference>
<keyword evidence="2" id="KW-0732">Signal</keyword>
<evidence type="ECO:0000256" key="1">
    <source>
        <dbReference type="SAM" id="MobiDB-lite"/>
    </source>
</evidence>
<evidence type="ECO:0000256" key="2">
    <source>
        <dbReference type="SAM" id="SignalP"/>
    </source>
</evidence>
<sequence>MTIGRKSESFVMLLLSTQFILVKQKSNATQVEERLAVLREVYSPLKKGSQEWTKLIKSGKIWEKYFRPFEWRTQDYDFQAKYGDFLKEIDALKASAKNPVVDFLRSMTVSSKVVPYVRIVRYTKSLEFTQKELQFLKDSETPLPLPSSLSVEPENETPSHSFEGYTNGEVELEDDKFHDNEEDRSRVTWLYLYCLSAPNGSFCIDGKVHTVQFRDESNKNSGLHPIIIACRILSNLPSYSPIYDEYGATLFLAQAEKDSTRGSAKHIQCFNEVPI</sequence>
<gene>
    <name evidence="3" type="ORF">FCALED_LOCUS13031</name>
</gene>
<protein>
    <submittedName>
        <fullName evidence="3">366_t:CDS:1</fullName>
    </submittedName>
</protein>
<reference evidence="3" key="1">
    <citation type="submission" date="2021-06" db="EMBL/GenBank/DDBJ databases">
        <authorList>
            <person name="Kallberg Y."/>
            <person name="Tangrot J."/>
            <person name="Rosling A."/>
        </authorList>
    </citation>
    <scope>NUCLEOTIDE SEQUENCE</scope>
    <source>
        <strain evidence="3">UK204</strain>
    </source>
</reference>
<evidence type="ECO:0000313" key="3">
    <source>
        <dbReference type="EMBL" id="CAG8692375.1"/>
    </source>
</evidence>
<proteinExistence type="predicted"/>
<feature type="signal peptide" evidence="2">
    <location>
        <begin position="1"/>
        <end position="28"/>
    </location>
</feature>
<accession>A0A9N9EST1</accession>